<dbReference type="PANTHER" id="PTHR42912">
    <property type="entry name" value="METHYLTRANSFERASE"/>
    <property type="match status" value="1"/>
</dbReference>
<dbReference type="InterPro" id="IPR013216">
    <property type="entry name" value="Methyltransf_11"/>
</dbReference>
<dbReference type="AlphaFoldDB" id="A0A9W6P071"/>
<organism evidence="2 3">
    <name type="scientific">Pseudonocardia halophobica</name>
    <dbReference type="NCBI Taxonomy" id="29401"/>
    <lineage>
        <taxon>Bacteria</taxon>
        <taxon>Bacillati</taxon>
        <taxon>Actinomycetota</taxon>
        <taxon>Actinomycetes</taxon>
        <taxon>Pseudonocardiales</taxon>
        <taxon>Pseudonocardiaceae</taxon>
        <taxon>Pseudonocardia</taxon>
    </lineage>
</organism>
<dbReference type="RefSeq" id="WP_051738151.1">
    <property type="nucleotide sequence ID" value="NZ_BAAAUZ010000040.1"/>
</dbReference>
<keyword evidence="2" id="KW-0808">Transferase</keyword>
<dbReference type="Pfam" id="PF08241">
    <property type="entry name" value="Methyltransf_11"/>
    <property type="match status" value="1"/>
</dbReference>
<dbReference type="SUPFAM" id="SSF53335">
    <property type="entry name" value="S-adenosyl-L-methionine-dependent methyltransferases"/>
    <property type="match status" value="1"/>
</dbReference>
<keyword evidence="2" id="KW-0489">Methyltransferase</keyword>
<dbReference type="CDD" id="cd02440">
    <property type="entry name" value="AdoMet_MTases"/>
    <property type="match status" value="1"/>
</dbReference>
<keyword evidence="3" id="KW-1185">Reference proteome</keyword>
<feature type="domain" description="Methyltransferase type 11" evidence="1">
    <location>
        <begin position="59"/>
        <end position="157"/>
    </location>
</feature>
<dbReference type="GO" id="GO:0032259">
    <property type="term" value="P:methylation"/>
    <property type="evidence" value="ECO:0007669"/>
    <property type="project" value="UniProtKB-KW"/>
</dbReference>
<accession>A0A9W6P071</accession>
<proteinExistence type="predicted"/>
<dbReference type="GO" id="GO:0008757">
    <property type="term" value="F:S-adenosylmethionine-dependent methyltransferase activity"/>
    <property type="evidence" value="ECO:0007669"/>
    <property type="project" value="InterPro"/>
</dbReference>
<dbReference type="InterPro" id="IPR050508">
    <property type="entry name" value="Methyltransf_Superfamily"/>
</dbReference>
<dbReference type="Proteomes" id="UP001143463">
    <property type="component" value="Unassembled WGS sequence"/>
</dbReference>
<reference evidence="2" key="2">
    <citation type="submission" date="2023-01" db="EMBL/GenBank/DDBJ databases">
        <authorList>
            <person name="Sun Q."/>
            <person name="Evtushenko L."/>
        </authorList>
    </citation>
    <scope>NUCLEOTIDE SEQUENCE</scope>
    <source>
        <strain evidence="2">VKM Ac-1069</strain>
    </source>
</reference>
<reference evidence="2" key="1">
    <citation type="journal article" date="2014" name="Int. J. Syst. Evol. Microbiol.">
        <title>Complete genome sequence of Corynebacterium casei LMG S-19264T (=DSM 44701T), isolated from a smear-ripened cheese.</title>
        <authorList>
            <consortium name="US DOE Joint Genome Institute (JGI-PGF)"/>
            <person name="Walter F."/>
            <person name="Albersmeier A."/>
            <person name="Kalinowski J."/>
            <person name="Ruckert C."/>
        </authorList>
    </citation>
    <scope>NUCLEOTIDE SEQUENCE</scope>
    <source>
        <strain evidence="2">VKM Ac-1069</strain>
    </source>
</reference>
<sequence length="274" mass="29458">MSSTDSPDIALHDFTDLDHAALPATYVAALEAFDRLPLLRELKALAIERTGTGPGSRVLDVGCGFGLETLRLARRVQPGGAVTGVDLSADFVAEGRRRAAAEGVPVELLRADARHLPFADASFDVTRIERVLIYLDDPWAALREIVRVTRPGGVIAIIAPDFDTNTVNVPDEALARAVLAHECDTAVVHGLLARDLRGHLLDLGVRDVRVASRMVVFDPDLAAQYFTGIGRSAGAAGVIDQEAATRWVATIAELHRTDRLFAAIGYYLFTGRVG</sequence>
<dbReference type="EMBL" id="BSFQ01000045">
    <property type="protein sequence ID" value="GLL15376.1"/>
    <property type="molecule type" value="Genomic_DNA"/>
</dbReference>
<evidence type="ECO:0000259" key="1">
    <source>
        <dbReference type="Pfam" id="PF08241"/>
    </source>
</evidence>
<protein>
    <submittedName>
        <fullName evidence="2">Methyltransferase</fullName>
    </submittedName>
</protein>
<name>A0A9W6P071_9PSEU</name>
<evidence type="ECO:0000313" key="2">
    <source>
        <dbReference type="EMBL" id="GLL15376.1"/>
    </source>
</evidence>
<dbReference type="Gene3D" id="3.40.50.150">
    <property type="entry name" value="Vaccinia Virus protein VP39"/>
    <property type="match status" value="1"/>
</dbReference>
<dbReference type="InterPro" id="IPR029063">
    <property type="entry name" value="SAM-dependent_MTases_sf"/>
</dbReference>
<comment type="caution">
    <text evidence="2">The sequence shown here is derived from an EMBL/GenBank/DDBJ whole genome shotgun (WGS) entry which is preliminary data.</text>
</comment>
<gene>
    <name evidence="2" type="ORF">GCM10017577_65260</name>
</gene>
<evidence type="ECO:0000313" key="3">
    <source>
        <dbReference type="Proteomes" id="UP001143463"/>
    </source>
</evidence>